<accession>A0A8J6AZL0</accession>
<evidence type="ECO:0000256" key="6">
    <source>
        <dbReference type="SAM" id="MobiDB-lite"/>
    </source>
</evidence>
<feature type="compositionally biased region" description="Polar residues" evidence="6">
    <location>
        <begin position="65"/>
        <end position="79"/>
    </location>
</feature>
<proteinExistence type="predicted"/>
<reference evidence="8" key="1">
    <citation type="submission" date="2021-05" db="EMBL/GenBank/DDBJ databases">
        <title>A free-living protist that lacks canonical eukaryotic 1 DNA replication and segregation systems.</title>
        <authorList>
            <person name="Salas-Leiva D.E."/>
            <person name="Tromer E.C."/>
            <person name="Curtis B.A."/>
            <person name="Jerlstrom-Hultqvist J."/>
            <person name="Kolisko M."/>
            <person name="Yi Z."/>
            <person name="Salas-Leiva J.S."/>
            <person name="Gallot-Lavallee L."/>
            <person name="Kops G.J.P.L."/>
            <person name="Archibald J.M."/>
            <person name="Simpson A.G.B."/>
            <person name="Roger A.J."/>
        </authorList>
    </citation>
    <scope>NUCLEOTIDE SEQUENCE</scope>
    <source>
        <strain evidence="8">BICM</strain>
    </source>
</reference>
<feature type="region of interest" description="Disordered" evidence="6">
    <location>
        <begin position="53"/>
        <end position="98"/>
    </location>
</feature>
<dbReference type="GO" id="GO:0043565">
    <property type="term" value="F:sequence-specific DNA binding"/>
    <property type="evidence" value="ECO:0007669"/>
    <property type="project" value="InterPro"/>
</dbReference>
<keyword evidence="2" id="KW-0805">Transcription regulation</keyword>
<dbReference type="GO" id="GO:0005634">
    <property type="term" value="C:nucleus"/>
    <property type="evidence" value="ECO:0007669"/>
    <property type="project" value="UniProtKB-SubCell"/>
</dbReference>
<dbReference type="GO" id="GO:0003700">
    <property type="term" value="F:DNA-binding transcription factor activity"/>
    <property type="evidence" value="ECO:0007669"/>
    <property type="project" value="InterPro"/>
</dbReference>
<dbReference type="PANTHER" id="PTHR31221">
    <property type="entry name" value="WRKY TRANSCRIPTION FACTOR PROTEIN 1-RELATED"/>
    <property type="match status" value="1"/>
</dbReference>
<organism evidence="8 9">
    <name type="scientific">Carpediemonas membranifera</name>
    <dbReference type="NCBI Taxonomy" id="201153"/>
    <lineage>
        <taxon>Eukaryota</taxon>
        <taxon>Metamonada</taxon>
        <taxon>Carpediemonas-like organisms</taxon>
        <taxon>Carpediemonas</taxon>
    </lineage>
</organism>
<feature type="compositionally biased region" description="Polar residues" evidence="6">
    <location>
        <begin position="300"/>
        <end position="315"/>
    </location>
</feature>
<keyword evidence="4" id="KW-0804">Transcription</keyword>
<dbReference type="SMART" id="SM00774">
    <property type="entry name" value="WRKY"/>
    <property type="match status" value="2"/>
</dbReference>
<dbReference type="InterPro" id="IPR036576">
    <property type="entry name" value="WRKY_dom_sf"/>
</dbReference>
<dbReference type="Gene3D" id="2.20.25.80">
    <property type="entry name" value="WRKY domain"/>
    <property type="match status" value="2"/>
</dbReference>
<sequence length="424" mass="46002">MNELEFLNSTIPVSSASSYGHPDANFIPGQYNAMRYGMEGSVMTTIPTLGDSIPAVPKRTESTRAQRSKTVSADVQNLGSLDEDSEPTNSKQRNKRGPYYSAEVLADGYHYRKYGQKFSRSSPYPTCYYKCAHPGCPVKRQISRSTDGKIVNTYRGTHSHVPPQVRRVEVTTQEEFLAVVREESKFLGEWDDEATEPGKASSEKRLVVVANSSSIDITDDSFAWKKYGSKVVKASTIQKSYYRCATANCSAKRLIQRPAAGGEGESTVTYQGPHNHAVLPREPKAKVTQTISQAVEQDIPSQAPQVANDASSHAQPQHAALPGHGPGPAVIAMPPSTLASDIAPVRLMVPPPNQDPRGHVAGVLATGQRMFTLPSEQGMGSAMLFSTGLGSIWDQHQGPQLDVRRDFMTAGIGSIPTIHSPGFM</sequence>
<comment type="caution">
    <text evidence="8">The sequence shown here is derived from an EMBL/GenBank/DDBJ whole genome shotgun (WGS) entry which is preliminary data.</text>
</comment>
<feature type="region of interest" description="Disordered" evidence="6">
    <location>
        <begin position="300"/>
        <end position="334"/>
    </location>
</feature>
<feature type="domain" description="WRKY" evidence="7">
    <location>
        <begin position="100"/>
        <end position="163"/>
    </location>
</feature>
<dbReference type="PANTHER" id="PTHR31221:SF193">
    <property type="entry name" value="WRKY TRANSCRIPTION FACTOR PROTEIN 1-RELATED"/>
    <property type="match status" value="1"/>
</dbReference>
<keyword evidence="5" id="KW-0539">Nucleus</keyword>
<evidence type="ECO:0000259" key="7">
    <source>
        <dbReference type="PROSITE" id="PS50811"/>
    </source>
</evidence>
<dbReference type="Pfam" id="PF03106">
    <property type="entry name" value="WRKY"/>
    <property type="match status" value="2"/>
</dbReference>
<name>A0A8J6AZL0_9EUKA</name>
<comment type="subcellular location">
    <subcellularLocation>
        <location evidence="1">Nucleus</location>
    </subcellularLocation>
</comment>
<dbReference type="OrthoDB" id="1918969at2759"/>
<evidence type="ECO:0000313" key="9">
    <source>
        <dbReference type="Proteomes" id="UP000717585"/>
    </source>
</evidence>
<dbReference type="EMBL" id="JAHDYR010000007">
    <property type="protein sequence ID" value="KAG9396140.1"/>
    <property type="molecule type" value="Genomic_DNA"/>
</dbReference>
<keyword evidence="9" id="KW-1185">Reference proteome</keyword>
<dbReference type="InterPro" id="IPR044810">
    <property type="entry name" value="WRKY_plant"/>
</dbReference>
<evidence type="ECO:0000256" key="3">
    <source>
        <dbReference type="ARBA" id="ARBA00023125"/>
    </source>
</evidence>
<feature type="domain" description="WRKY" evidence="7">
    <location>
        <begin position="213"/>
        <end position="279"/>
    </location>
</feature>
<dbReference type="InterPro" id="IPR003657">
    <property type="entry name" value="WRKY_dom"/>
</dbReference>
<dbReference type="Proteomes" id="UP000717585">
    <property type="component" value="Unassembled WGS sequence"/>
</dbReference>
<keyword evidence="3" id="KW-0238">DNA-binding</keyword>
<protein>
    <submittedName>
        <fullName evidence="8">WRKY DNA -binding domain</fullName>
    </submittedName>
</protein>
<gene>
    <name evidence="8" type="ORF">J8273_2492</name>
</gene>
<dbReference type="SUPFAM" id="SSF118290">
    <property type="entry name" value="WRKY DNA-binding domain"/>
    <property type="match status" value="2"/>
</dbReference>
<evidence type="ECO:0000256" key="1">
    <source>
        <dbReference type="ARBA" id="ARBA00004123"/>
    </source>
</evidence>
<evidence type="ECO:0000256" key="4">
    <source>
        <dbReference type="ARBA" id="ARBA00023163"/>
    </source>
</evidence>
<evidence type="ECO:0000256" key="2">
    <source>
        <dbReference type="ARBA" id="ARBA00023015"/>
    </source>
</evidence>
<evidence type="ECO:0000313" key="8">
    <source>
        <dbReference type="EMBL" id="KAG9396140.1"/>
    </source>
</evidence>
<dbReference type="AlphaFoldDB" id="A0A8J6AZL0"/>
<dbReference type="PROSITE" id="PS50811">
    <property type="entry name" value="WRKY"/>
    <property type="match status" value="2"/>
</dbReference>
<evidence type="ECO:0000256" key="5">
    <source>
        <dbReference type="ARBA" id="ARBA00023242"/>
    </source>
</evidence>